<comment type="caution">
    <text evidence="5">The sequence shown here is derived from an EMBL/GenBank/DDBJ whole genome shotgun (WGS) entry which is preliminary data.</text>
</comment>
<dbReference type="Pfam" id="PF00437">
    <property type="entry name" value="T2SSE"/>
    <property type="match status" value="1"/>
</dbReference>
<dbReference type="SUPFAM" id="SSF52540">
    <property type="entry name" value="P-loop containing nucleoside triphosphate hydrolases"/>
    <property type="match status" value="1"/>
</dbReference>
<dbReference type="PANTHER" id="PTHR30258">
    <property type="entry name" value="TYPE II SECRETION SYSTEM PROTEIN GSPE-RELATED"/>
    <property type="match status" value="1"/>
</dbReference>
<feature type="domain" description="AAA+ ATPase" evidence="4">
    <location>
        <begin position="290"/>
        <end position="412"/>
    </location>
</feature>
<dbReference type="Proteomes" id="UP000030598">
    <property type="component" value="Unassembled WGS sequence"/>
</dbReference>
<keyword evidence="2" id="KW-0547">Nucleotide-binding</keyword>
<gene>
    <name evidence="5" type="ORF">EU91_0673</name>
</gene>
<keyword evidence="3" id="KW-0067">ATP-binding</keyword>
<evidence type="ECO:0000256" key="2">
    <source>
        <dbReference type="ARBA" id="ARBA00022741"/>
    </source>
</evidence>
<dbReference type="InterPro" id="IPR027417">
    <property type="entry name" value="P-loop_NTPase"/>
</dbReference>
<reference evidence="6" key="1">
    <citation type="journal article" date="2014" name="Sci. Data">
        <title>Genomes of diverse isolates of the marine cyanobacterium Prochlorococcus.</title>
        <authorList>
            <person name="Biller S."/>
            <person name="Berube P."/>
            <person name="Thompson J."/>
            <person name="Kelly L."/>
            <person name="Roggensack S."/>
            <person name="Awad L."/>
            <person name="Roache-Johnson K."/>
            <person name="Ding H."/>
            <person name="Giovannoni S.J."/>
            <person name="Moore L.R."/>
            <person name="Chisholm S.W."/>
        </authorList>
    </citation>
    <scope>NUCLEOTIDE SEQUENCE [LARGE SCALE GENOMIC DNA]</scope>
    <source>
        <strain evidence="6">GP2</strain>
    </source>
</reference>
<sequence>MAKQYTATSVRKLVDKYFSLQWCRDNLVVPLYVEPSLPMNPGILKIAIANYSYLGTIAEPIKQRILQSGDNLKCEFVEKSQEEIQEILDDASEERFISGESIEISQFDEDAVLEAIKQTTDNDPNGIKFEFDDDDESSEVEIDSADLALEMMESKIQKAAGGVLIYAKTTEGVSDIHIEPREDSYKIRVRKDGVMQKFMGLPRKPGIQLVACLKNMAMMDIAERRASQDGKILRKFEGNKLEFRCSTVPGKHGEKMVLRILNSDASTLNLDTLIHIESVRKDFRRIMNATNGIVIVSGPTGSGKSTTLAAALQEKDTGDTNIVTAEDPIEYEMGGDINQVQVNRAKGQTFAMILRTFLRQDPDVILIGETRDPETAESSMDAAETGHLVFTTLHANSSTSSLTRLLDMDVPKYKLNASVRGVLAQRLLRRVCTGCGIKRPISESEAREFQIGKNTPIMYANTLSAEEKNKRKKENTLCPQCLGSGYKGRIGAYELLLVDSKIQNAISEGKTDKEVEQIAVTQNNMLTLTQYGVELVKDHLTTTAELIRVCKTDL</sequence>
<dbReference type="STRING" id="59925.EU91_0673"/>
<dbReference type="EMBL" id="JNAH01000004">
    <property type="protein sequence ID" value="KGF87641.1"/>
    <property type="molecule type" value="Genomic_DNA"/>
</dbReference>
<dbReference type="eggNOG" id="COG2804">
    <property type="taxonomic scope" value="Bacteria"/>
</dbReference>
<dbReference type="GO" id="GO:0005524">
    <property type="term" value="F:ATP binding"/>
    <property type="evidence" value="ECO:0007669"/>
    <property type="project" value="UniProtKB-KW"/>
</dbReference>
<dbReference type="Gene3D" id="3.30.450.90">
    <property type="match status" value="1"/>
</dbReference>
<dbReference type="GO" id="GO:0016887">
    <property type="term" value="F:ATP hydrolysis activity"/>
    <property type="evidence" value="ECO:0007669"/>
    <property type="project" value="TreeGrafter"/>
</dbReference>
<protein>
    <submittedName>
        <fullName evidence="5">Type IV fimbrial assembly</fullName>
    </submittedName>
</protein>
<dbReference type="OrthoDB" id="568371at2"/>
<dbReference type="InterPro" id="IPR003593">
    <property type="entry name" value="AAA+_ATPase"/>
</dbReference>
<comment type="similarity">
    <text evidence="1">Belongs to the GSP E family.</text>
</comment>
<dbReference type="PANTHER" id="PTHR30258:SF2">
    <property type="entry name" value="COMG OPERON PROTEIN 1"/>
    <property type="match status" value="1"/>
</dbReference>
<accession>A0A0A1ZGI8</accession>
<evidence type="ECO:0000256" key="3">
    <source>
        <dbReference type="ARBA" id="ARBA00022840"/>
    </source>
</evidence>
<dbReference type="InterPro" id="IPR001482">
    <property type="entry name" value="T2SS/T4SS_dom"/>
</dbReference>
<dbReference type="Gene3D" id="3.40.50.300">
    <property type="entry name" value="P-loop containing nucleotide triphosphate hydrolases"/>
    <property type="match status" value="1"/>
</dbReference>
<evidence type="ECO:0000256" key="1">
    <source>
        <dbReference type="ARBA" id="ARBA00006611"/>
    </source>
</evidence>
<dbReference type="GO" id="GO:0005886">
    <property type="term" value="C:plasma membrane"/>
    <property type="evidence" value="ECO:0007669"/>
    <property type="project" value="TreeGrafter"/>
</dbReference>
<evidence type="ECO:0000313" key="5">
    <source>
        <dbReference type="EMBL" id="KGF87641.1"/>
    </source>
</evidence>
<evidence type="ECO:0000313" key="6">
    <source>
        <dbReference type="Proteomes" id="UP000030598"/>
    </source>
</evidence>
<name>A0A0A1ZGI8_PROMR</name>
<dbReference type="AlphaFoldDB" id="A0A0A1ZGI8"/>
<proteinExistence type="inferred from homology"/>
<dbReference type="CDD" id="cd01129">
    <property type="entry name" value="PulE-GspE-like"/>
    <property type="match status" value="1"/>
</dbReference>
<organism evidence="5 6">
    <name type="scientific">Prochlorococcus marinus str. GP2</name>
    <dbReference type="NCBI Taxonomy" id="59925"/>
    <lineage>
        <taxon>Bacteria</taxon>
        <taxon>Bacillati</taxon>
        <taxon>Cyanobacteriota</taxon>
        <taxon>Cyanophyceae</taxon>
        <taxon>Synechococcales</taxon>
        <taxon>Prochlorococcaceae</taxon>
        <taxon>Prochlorococcus</taxon>
    </lineage>
</organism>
<evidence type="ECO:0000259" key="4">
    <source>
        <dbReference type="SMART" id="SM00382"/>
    </source>
</evidence>
<dbReference type="RefSeq" id="WP_032524209.1">
    <property type="nucleotide sequence ID" value="NZ_CP138934.1"/>
</dbReference>
<dbReference type="SMART" id="SM00382">
    <property type="entry name" value="AAA"/>
    <property type="match status" value="1"/>
</dbReference>